<keyword evidence="3" id="KW-0963">Cytoplasm</keyword>
<evidence type="ECO:0000256" key="3">
    <source>
        <dbReference type="ARBA" id="ARBA00022490"/>
    </source>
</evidence>
<proteinExistence type="predicted"/>
<keyword evidence="2" id="KW-0217">Developmental protein</keyword>
<dbReference type="InterPro" id="IPR043987">
    <property type="entry name" value="CCZ1/INTU/HSP4_longin_1"/>
</dbReference>
<evidence type="ECO:0000259" key="5">
    <source>
        <dbReference type="Pfam" id="PF19031"/>
    </source>
</evidence>
<organism evidence="8 9">
    <name type="scientific">Nesidiocoris tenuis</name>
    <dbReference type="NCBI Taxonomy" id="355587"/>
    <lineage>
        <taxon>Eukaryota</taxon>
        <taxon>Metazoa</taxon>
        <taxon>Ecdysozoa</taxon>
        <taxon>Arthropoda</taxon>
        <taxon>Hexapoda</taxon>
        <taxon>Insecta</taxon>
        <taxon>Pterygota</taxon>
        <taxon>Neoptera</taxon>
        <taxon>Paraneoptera</taxon>
        <taxon>Hemiptera</taxon>
        <taxon>Heteroptera</taxon>
        <taxon>Panheteroptera</taxon>
        <taxon>Cimicomorpha</taxon>
        <taxon>Miridae</taxon>
        <taxon>Dicyphina</taxon>
        <taxon>Nesidiocoris</taxon>
    </lineage>
</organism>
<sequence length="720" mass="80246">MGEESRMDWYYDSDSTSSGPAAVQSRSSLEWQNAVDSNGNLFFVKRLARKPVSYPGSKTSSTLTVNYGGSRTASGILGKLIRRRSSRREIAKSDAALHSIPAATDNKDTWDLKKSSYSTEDLSTSSGKPSLTSSLHKEPSTVDCSLQGFAGVLYTTLNQLEESSNVSDIVYSYPPSDNILSSARGLFVTLVHLISTVTGSKPTVSSFLYKGNEINVSYNCEPENLLLLAVPGSRFSKTECLRILDELTSYQQFIFQTAPRCYATPIDNFSNLDTFFEGFFHQLDSRLENPSYEKLQNSFSLAVPFLIVPRDIHLEVEEALNEFESNEMQHGEERRRFSVVGSVYFYKDSAVCSHVCRDDLLEIYLGLRESGILQLMEEGIKDLVYWREVFPISLKRGLATSNPSLPYPMPTGRWFLLVVALGHNAMAALLESGGCTQRITGQQGPDPHYVEEAQATLRHIIKLGTAHFLSKWLGERDVPSEGKLIAGRSTQSLTSFGDAHHLGSVKSYDLADYEAPGEDNMPVLGRRAERQLNEINFQSSLNLNEPDDVDSTKDTKNSDHHSESSDRGKRQPLDGLHISNHRIGGSKYDQYFHYVHLDSSEGIVVSNLFTEPVCPSFARVVDNFKFQVGLVQDVFKSTLLFQDKSGESDSPPLNKSMVAIKECGMLFEIEEEGESEPTTYWVAGRLVAAPCRRELYVCYQDCCSQNLVELAFQLALNASR</sequence>
<dbReference type="Pfam" id="PF19033">
    <property type="entry name" value="Intu_longin_3"/>
    <property type="match status" value="1"/>
</dbReference>
<reference evidence="8 9" key="1">
    <citation type="submission" date="2023-09" db="EMBL/GenBank/DDBJ databases">
        <title>Nesidiocoris tenuis whole genome shotgun sequence.</title>
        <authorList>
            <person name="Shibata T."/>
            <person name="Shimoda M."/>
            <person name="Kobayashi T."/>
            <person name="Uehara T."/>
        </authorList>
    </citation>
    <scope>NUCLEOTIDE SEQUENCE [LARGE SCALE GENOMIC DNA]</scope>
    <source>
        <strain evidence="8 9">Japan</strain>
    </source>
</reference>
<dbReference type="PANTHER" id="PTHR21082:SF4">
    <property type="entry name" value="PROTEIN INTURNED"/>
    <property type="match status" value="1"/>
</dbReference>
<evidence type="ECO:0000259" key="6">
    <source>
        <dbReference type="Pfam" id="PF19032"/>
    </source>
</evidence>
<evidence type="ECO:0000313" key="8">
    <source>
        <dbReference type="EMBL" id="BES93946.1"/>
    </source>
</evidence>
<accession>A0ABN7ASS2</accession>
<feature type="domain" description="CCZ1/INTU second Longin" evidence="6">
    <location>
        <begin position="339"/>
        <end position="457"/>
    </location>
</feature>
<feature type="compositionally biased region" description="Basic and acidic residues" evidence="4">
    <location>
        <begin position="550"/>
        <end position="572"/>
    </location>
</feature>
<dbReference type="Proteomes" id="UP001307889">
    <property type="component" value="Chromosome 4"/>
</dbReference>
<dbReference type="PANTHER" id="PTHR21082">
    <property type="entry name" value="PROTEIN INTURNED"/>
    <property type="match status" value="1"/>
</dbReference>
<evidence type="ECO:0000313" key="9">
    <source>
        <dbReference type="Proteomes" id="UP001307889"/>
    </source>
</evidence>
<protein>
    <submittedName>
        <fullName evidence="8">Inturned planar cell polarity effector homolog (Drosophila)</fullName>
    </submittedName>
</protein>
<name>A0ABN7ASS2_9HEMI</name>
<keyword evidence="9" id="KW-1185">Reference proteome</keyword>
<evidence type="ECO:0000256" key="4">
    <source>
        <dbReference type="SAM" id="MobiDB-lite"/>
    </source>
</evidence>
<dbReference type="EMBL" id="AP028912">
    <property type="protein sequence ID" value="BES93946.1"/>
    <property type="molecule type" value="Genomic_DNA"/>
</dbReference>
<feature type="domain" description="CCZ1/INTU/HPS4 third Longin" evidence="7">
    <location>
        <begin position="591"/>
        <end position="714"/>
    </location>
</feature>
<evidence type="ECO:0000256" key="1">
    <source>
        <dbReference type="ARBA" id="ARBA00004496"/>
    </source>
</evidence>
<dbReference type="Pfam" id="PF19032">
    <property type="entry name" value="Intu_longin_2"/>
    <property type="match status" value="1"/>
</dbReference>
<feature type="region of interest" description="Disordered" evidence="4">
    <location>
        <begin position="536"/>
        <end position="578"/>
    </location>
</feature>
<feature type="domain" description="CCZ1/INTU/HSP4 first Longin" evidence="5">
    <location>
        <begin position="152"/>
        <end position="255"/>
    </location>
</feature>
<dbReference type="InterPro" id="IPR043988">
    <property type="entry name" value="CCZ1/INTU_longin_2"/>
</dbReference>
<dbReference type="Pfam" id="PF19031">
    <property type="entry name" value="Intu_longin_1"/>
    <property type="match status" value="1"/>
</dbReference>
<evidence type="ECO:0000256" key="2">
    <source>
        <dbReference type="ARBA" id="ARBA00022473"/>
    </source>
</evidence>
<evidence type="ECO:0000259" key="7">
    <source>
        <dbReference type="Pfam" id="PF19033"/>
    </source>
</evidence>
<dbReference type="InterPro" id="IPR039151">
    <property type="entry name" value="INTU"/>
</dbReference>
<feature type="region of interest" description="Disordered" evidence="4">
    <location>
        <begin position="1"/>
        <end position="21"/>
    </location>
</feature>
<comment type="subcellular location">
    <subcellularLocation>
        <location evidence="1">Cytoplasm</location>
    </subcellularLocation>
</comment>
<dbReference type="InterPro" id="IPR043989">
    <property type="entry name" value="CCZ1/INTU/HSP4_longin_3"/>
</dbReference>
<gene>
    <name evidence="8" type="ORF">NTJ_06755</name>
</gene>